<evidence type="ECO:0000313" key="3">
    <source>
        <dbReference type="RefSeq" id="XP_033578214.1"/>
    </source>
</evidence>
<evidence type="ECO:0000313" key="2">
    <source>
        <dbReference type="Proteomes" id="UP000504636"/>
    </source>
</evidence>
<dbReference type="AlphaFoldDB" id="A0A6A6YR43"/>
<accession>A0A6A6YR43</accession>
<dbReference type="Proteomes" id="UP000504636">
    <property type="component" value="Unplaced"/>
</dbReference>
<organism evidence="1">
    <name type="scientific">Mytilinidion resinicola</name>
    <dbReference type="NCBI Taxonomy" id="574789"/>
    <lineage>
        <taxon>Eukaryota</taxon>
        <taxon>Fungi</taxon>
        <taxon>Dikarya</taxon>
        <taxon>Ascomycota</taxon>
        <taxon>Pezizomycotina</taxon>
        <taxon>Dothideomycetes</taxon>
        <taxon>Pleosporomycetidae</taxon>
        <taxon>Mytilinidiales</taxon>
        <taxon>Mytilinidiaceae</taxon>
        <taxon>Mytilinidion</taxon>
    </lineage>
</organism>
<protein>
    <submittedName>
        <fullName evidence="1 3">Uncharacterized protein</fullName>
    </submittedName>
</protein>
<evidence type="ECO:0000313" key="1">
    <source>
        <dbReference type="EMBL" id="KAF2811250.1"/>
    </source>
</evidence>
<sequence length="173" mass="19291">MPAYCLPEAIPPTPRPRERNIHTWSWASINGTVQFGAESEAESLNQLSRSFNVILMPQPTTQRDRLQEGFLVIESPISHGDETHLPPQSGDCFARLTNEGSANGFGLIIDSSDDVMRGEHSCVHVAHITTGPDQRCDCLFLELRRSASVEGTFNNGLWRNSRTAEMKIVQRTK</sequence>
<reference evidence="1 3" key="1">
    <citation type="journal article" date="2020" name="Stud. Mycol.">
        <title>101 Dothideomycetes genomes: a test case for predicting lifestyles and emergence of pathogens.</title>
        <authorList>
            <person name="Haridas S."/>
            <person name="Albert R."/>
            <person name="Binder M."/>
            <person name="Bloem J."/>
            <person name="Labutti K."/>
            <person name="Salamov A."/>
            <person name="Andreopoulos B."/>
            <person name="Baker S."/>
            <person name="Barry K."/>
            <person name="Bills G."/>
            <person name="Bluhm B."/>
            <person name="Cannon C."/>
            <person name="Castanera R."/>
            <person name="Culley D."/>
            <person name="Daum C."/>
            <person name="Ezra D."/>
            <person name="Gonzalez J."/>
            <person name="Henrissat B."/>
            <person name="Kuo A."/>
            <person name="Liang C."/>
            <person name="Lipzen A."/>
            <person name="Lutzoni F."/>
            <person name="Magnuson J."/>
            <person name="Mondo S."/>
            <person name="Nolan M."/>
            <person name="Ohm R."/>
            <person name="Pangilinan J."/>
            <person name="Park H.-J."/>
            <person name="Ramirez L."/>
            <person name="Alfaro M."/>
            <person name="Sun H."/>
            <person name="Tritt A."/>
            <person name="Yoshinaga Y."/>
            <person name="Zwiers L.-H."/>
            <person name="Turgeon B."/>
            <person name="Goodwin S."/>
            <person name="Spatafora J."/>
            <person name="Crous P."/>
            <person name="Grigoriev I."/>
        </authorList>
    </citation>
    <scope>NUCLEOTIDE SEQUENCE</scope>
    <source>
        <strain evidence="1 3">CBS 304.34</strain>
    </source>
</reference>
<reference evidence="3" key="3">
    <citation type="submission" date="2025-04" db="UniProtKB">
        <authorList>
            <consortium name="RefSeq"/>
        </authorList>
    </citation>
    <scope>IDENTIFICATION</scope>
    <source>
        <strain evidence="3">CBS 304.34</strain>
    </source>
</reference>
<gene>
    <name evidence="1 3" type="ORF">BDZ99DRAFT_562344</name>
</gene>
<dbReference type="RefSeq" id="XP_033578214.1">
    <property type="nucleotide sequence ID" value="XM_033727341.1"/>
</dbReference>
<reference evidence="3" key="2">
    <citation type="submission" date="2020-04" db="EMBL/GenBank/DDBJ databases">
        <authorList>
            <consortium name="NCBI Genome Project"/>
        </authorList>
    </citation>
    <scope>NUCLEOTIDE SEQUENCE</scope>
    <source>
        <strain evidence="3">CBS 304.34</strain>
    </source>
</reference>
<dbReference type="EMBL" id="MU003699">
    <property type="protein sequence ID" value="KAF2811250.1"/>
    <property type="molecule type" value="Genomic_DNA"/>
</dbReference>
<name>A0A6A6YR43_9PEZI</name>
<dbReference type="GeneID" id="54468234"/>
<proteinExistence type="predicted"/>
<keyword evidence="2" id="KW-1185">Reference proteome</keyword>